<dbReference type="InterPro" id="IPR050498">
    <property type="entry name" value="Ycf3"/>
</dbReference>
<feature type="repeat" description="TPR" evidence="3">
    <location>
        <begin position="26"/>
        <end position="59"/>
    </location>
</feature>
<protein>
    <submittedName>
        <fullName evidence="4">Uncharacterized protein</fullName>
    </submittedName>
</protein>
<evidence type="ECO:0000256" key="3">
    <source>
        <dbReference type="PROSITE-ProRule" id="PRU00339"/>
    </source>
</evidence>
<evidence type="ECO:0000256" key="1">
    <source>
        <dbReference type="ARBA" id="ARBA00022737"/>
    </source>
</evidence>
<name>A0A386PJA7_9SPIR</name>
<feature type="repeat" description="TPR" evidence="3">
    <location>
        <begin position="236"/>
        <end position="269"/>
    </location>
</feature>
<dbReference type="InterPro" id="IPR011990">
    <property type="entry name" value="TPR-like_helical_dom_sf"/>
</dbReference>
<dbReference type="Proteomes" id="UP000275571">
    <property type="component" value="Chromosome"/>
</dbReference>
<dbReference type="Gene3D" id="1.25.40.10">
    <property type="entry name" value="Tetratricopeptide repeat domain"/>
    <property type="match status" value="3"/>
</dbReference>
<keyword evidence="1" id="KW-0677">Repeat</keyword>
<dbReference type="Pfam" id="PF13414">
    <property type="entry name" value="TPR_11"/>
    <property type="match status" value="1"/>
</dbReference>
<gene>
    <name evidence="4" type="ORF">DB313_00295</name>
</gene>
<sequence length="666" mass="77159">MNLKRFLGIFLIFNLSFGNLIGSVTAIEYYQSAQEYYLVQKYYDAIDELLEAVKINPNYYEAYKFIAEIYYLLKIYSQAQFFIEKAYKMSNGDIEYKILYANILLKNNRATQAKKFYSEVLSKQKNNIDALVGLASIFEEEGLLIAAANYYLSILEYSQTNYNAFERLMNIYEKLDMNDKAQHLINKVRGNFTSFPDFHKRVSEFFISTKNLGVAEKYAQNYLMLVGTTYKDFGFVDAYRLLALVYLYQSKYEDAVDALQRAILVDKNADELYYLLGYSYLKLGEVNKAILNLEKAKGMKKDLEFYAIALEESFFVSNFRSFVQNNNVNVEISKRYEKEGLKAFKNLNLDGAIFNAKNAVDIYPDNDSARFLLAKIYKLLKLDVMAYEELYYLTNQRNILDSKILDFYDMVAFDVRSSLFFRYGYRSIGDLNKLYEDRTVYRVGVFTQNENKVFGANDLILRYAERIIERNLSIEVVNYSFDYNKNKDYLISSFSEGFSYARNNDLDLFLIFDLDVDVFKNSASLKIDVYSGKTGVKVSTFNYNSGGVLYLSEVLNSFSRDFNNYLPKKGKILQIKKDDVLINVGSMNDVKKDDVFLVLKEGALKYNNDSSSFISYNKSDILGEILVEEVGDYISRGVLKSSTLLRDYIQEGYTIFIKNSLTLAIN</sequence>
<dbReference type="PANTHER" id="PTHR44858:SF1">
    <property type="entry name" value="UDP-N-ACETYLGLUCOSAMINE--PEPTIDE N-ACETYLGLUCOSAMINYLTRANSFERASE SPINDLY-RELATED"/>
    <property type="match status" value="1"/>
</dbReference>
<proteinExistence type="predicted"/>
<dbReference type="OrthoDB" id="349887at2"/>
<dbReference type="AlphaFoldDB" id="A0A386PJA7"/>
<evidence type="ECO:0000256" key="2">
    <source>
        <dbReference type="ARBA" id="ARBA00022803"/>
    </source>
</evidence>
<dbReference type="SUPFAM" id="SSF48452">
    <property type="entry name" value="TPR-like"/>
    <property type="match status" value="2"/>
</dbReference>
<reference evidence="4 5" key="1">
    <citation type="journal article" date="2018" name="Infect. Genet. Evol.">
        <title>Genome-wide analysis of Borrelia turcica and 'Candidatus Borrelia tachyglossi' shows relapsing fever-like genomes with unique genomic links to Lyme disease Borrelia.</title>
        <authorList>
            <person name="Gofton A.W."/>
            <person name="Margos G."/>
            <person name="Fingerle V."/>
            <person name="Hepner S."/>
            <person name="Loh S.M."/>
            <person name="Ryan U."/>
            <person name="Irwin P."/>
            <person name="Oskam C.L."/>
        </authorList>
    </citation>
    <scope>NUCLEOTIDE SEQUENCE [LARGE SCALE GENOMIC DNA]</scope>
    <source>
        <strain evidence="4 5">IST7</strain>
    </source>
</reference>
<evidence type="ECO:0000313" key="4">
    <source>
        <dbReference type="EMBL" id="AYE35954.1"/>
    </source>
</evidence>
<dbReference type="PANTHER" id="PTHR44858">
    <property type="entry name" value="TETRATRICOPEPTIDE REPEAT PROTEIN 6"/>
    <property type="match status" value="1"/>
</dbReference>
<keyword evidence="5" id="KW-1185">Reference proteome</keyword>
<evidence type="ECO:0000313" key="5">
    <source>
        <dbReference type="Proteomes" id="UP000275571"/>
    </source>
</evidence>
<dbReference type="RefSeq" id="WP_120103873.1">
    <property type="nucleotide sequence ID" value="NZ_CP028884.1"/>
</dbReference>
<dbReference type="EMBL" id="CP028884">
    <property type="protein sequence ID" value="AYE35954.1"/>
    <property type="molecule type" value="Genomic_DNA"/>
</dbReference>
<keyword evidence="2 3" id="KW-0802">TPR repeat</keyword>
<dbReference type="InterPro" id="IPR019734">
    <property type="entry name" value="TPR_rpt"/>
</dbReference>
<dbReference type="SMART" id="SM00028">
    <property type="entry name" value="TPR"/>
    <property type="match status" value="7"/>
</dbReference>
<dbReference type="PROSITE" id="PS50005">
    <property type="entry name" value="TPR"/>
    <property type="match status" value="3"/>
</dbReference>
<accession>A0A386PJA7</accession>
<feature type="repeat" description="TPR" evidence="3">
    <location>
        <begin position="270"/>
        <end position="303"/>
    </location>
</feature>
<dbReference type="KEGG" id="btur:DB313_00295"/>
<organism evidence="4 5">
    <name type="scientific">Borrelia turcica IST7</name>
    <dbReference type="NCBI Taxonomy" id="1104446"/>
    <lineage>
        <taxon>Bacteria</taxon>
        <taxon>Pseudomonadati</taxon>
        <taxon>Spirochaetota</taxon>
        <taxon>Spirochaetia</taxon>
        <taxon>Spirochaetales</taxon>
        <taxon>Borreliaceae</taxon>
        <taxon>Borrelia</taxon>
    </lineage>
</organism>